<accession>A0A8S9GQR2</accession>
<protein>
    <recommendedName>
        <fullName evidence="3">Pre-mRNA-splicing factor Syf1/CRNKL1-like C-terminal HAT-repeats domain-containing protein</fullName>
    </recommendedName>
</protein>
<evidence type="ECO:0000313" key="4">
    <source>
        <dbReference type="EMBL" id="KAF2546182.1"/>
    </source>
</evidence>
<feature type="domain" description="Pre-mRNA-splicing factor Syf1/CRNKL1-like C-terminal HAT-repeats" evidence="3">
    <location>
        <begin position="85"/>
        <end position="181"/>
    </location>
</feature>
<keyword evidence="1" id="KW-0677">Repeat</keyword>
<proteinExistence type="predicted"/>
<dbReference type="PANTHER" id="PTHR11246:SF5">
    <property type="entry name" value="PRE-MRNA-SPLICING FACTOR SYF1"/>
    <property type="match status" value="1"/>
</dbReference>
<sequence length="211" mass="24783">MLVLSLIRFIPSTCIGEVQTNAPEIKYDKFMVRRYDHLQMLANTNLEFPVGPSESELRFRLTHFYVHKYCRNPDLLITNFSCSIIILLCLSQENKYFENAFDMYQRGVKIFMLKIHGNLSYKVCQEIWEDNAEWAIELFEHVVYMMLSVKTVYHQYAKLEEDYGLAKQAMKVYEEDTKKSTSMSLTMLIQGLTQNSESDDAAMFLCNNRND</sequence>
<organism evidence="4">
    <name type="scientific">Brassica cretica</name>
    <name type="common">Mustard</name>
    <dbReference type="NCBI Taxonomy" id="69181"/>
    <lineage>
        <taxon>Eukaryota</taxon>
        <taxon>Viridiplantae</taxon>
        <taxon>Streptophyta</taxon>
        <taxon>Embryophyta</taxon>
        <taxon>Tracheophyta</taxon>
        <taxon>Spermatophyta</taxon>
        <taxon>Magnoliopsida</taxon>
        <taxon>eudicotyledons</taxon>
        <taxon>Gunneridae</taxon>
        <taxon>Pentapetalae</taxon>
        <taxon>rosids</taxon>
        <taxon>malvids</taxon>
        <taxon>Brassicales</taxon>
        <taxon>Brassicaceae</taxon>
        <taxon>Brassiceae</taxon>
        <taxon>Brassica</taxon>
    </lineage>
</organism>
<comment type="caution">
    <text evidence="4">The sequence shown here is derived from an EMBL/GenBank/DDBJ whole genome shotgun (WGS) entry which is preliminary data.</text>
</comment>
<dbReference type="InterPro" id="IPR045075">
    <property type="entry name" value="Syf1-like"/>
</dbReference>
<evidence type="ECO:0000259" key="3">
    <source>
        <dbReference type="Pfam" id="PF23231"/>
    </source>
</evidence>
<feature type="signal peptide" evidence="2">
    <location>
        <begin position="1"/>
        <end position="16"/>
    </location>
</feature>
<dbReference type="GO" id="GO:0071007">
    <property type="term" value="C:U2-type catalytic step 2 spliceosome"/>
    <property type="evidence" value="ECO:0007669"/>
    <property type="project" value="TreeGrafter"/>
</dbReference>
<evidence type="ECO:0000256" key="1">
    <source>
        <dbReference type="ARBA" id="ARBA00022737"/>
    </source>
</evidence>
<dbReference type="InterPro" id="IPR055430">
    <property type="entry name" value="HAT_Syf1_CNRKL1_C"/>
</dbReference>
<feature type="chain" id="PRO_5035720521" description="Pre-mRNA-splicing factor Syf1/CRNKL1-like C-terminal HAT-repeats domain-containing protein" evidence="2">
    <location>
        <begin position="17"/>
        <end position="211"/>
    </location>
</feature>
<dbReference type="GO" id="GO:0000974">
    <property type="term" value="C:Prp19 complex"/>
    <property type="evidence" value="ECO:0007669"/>
    <property type="project" value="TreeGrafter"/>
</dbReference>
<dbReference type="GO" id="GO:0071014">
    <property type="term" value="C:post-mRNA release spliceosomal complex"/>
    <property type="evidence" value="ECO:0007669"/>
    <property type="project" value="TreeGrafter"/>
</dbReference>
<dbReference type="PANTHER" id="PTHR11246">
    <property type="entry name" value="PRE-MRNA SPLICING FACTOR"/>
    <property type="match status" value="1"/>
</dbReference>
<reference evidence="4" key="1">
    <citation type="submission" date="2019-12" db="EMBL/GenBank/DDBJ databases">
        <title>Genome sequencing and annotation of Brassica cretica.</title>
        <authorList>
            <person name="Studholme D.J."/>
            <person name="Sarris P.F."/>
        </authorList>
    </citation>
    <scope>NUCLEOTIDE SEQUENCE</scope>
    <source>
        <strain evidence="4">PFS-102/07</strain>
        <tissue evidence="4">Leaf</tissue>
    </source>
</reference>
<dbReference type="EMBL" id="QGKY02001925">
    <property type="protein sequence ID" value="KAF2546182.1"/>
    <property type="molecule type" value="Genomic_DNA"/>
</dbReference>
<name>A0A8S9GQR2_BRACR</name>
<gene>
    <name evidence="4" type="ORF">F2Q70_00022303</name>
</gene>
<keyword evidence="2" id="KW-0732">Signal</keyword>
<dbReference type="GO" id="GO:0000349">
    <property type="term" value="P:generation of catalytic spliceosome for first transesterification step"/>
    <property type="evidence" value="ECO:0007669"/>
    <property type="project" value="TreeGrafter"/>
</dbReference>
<dbReference type="AlphaFoldDB" id="A0A8S9GQR2"/>
<dbReference type="Pfam" id="PF23231">
    <property type="entry name" value="HAT_Syf1_CNRKL1_C"/>
    <property type="match status" value="1"/>
</dbReference>
<evidence type="ECO:0000256" key="2">
    <source>
        <dbReference type="SAM" id="SignalP"/>
    </source>
</evidence>